<evidence type="ECO:0000313" key="1">
    <source>
        <dbReference type="EMBL" id="TKI85104.1"/>
    </source>
</evidence>
<protein>
    <submittedName>
        <fullName evidence="1">VOC family protein</fullName>
    </submittedName>
</protein>
<gene>
    <name evidence="1" type="ORF">FC695_40080</name>
</gene>
<evidence type="ECO:0000313" key="2">
    <source>
        <dbReference type="Proteomes" id="UP000308444"/>
    </source>
</evidence>
<sequence length="54" mass="5883">MAKNKLLRMDNVSIVVESLDNAISFFEEIGLNLEGRANVEGEWAGRVTGLGSQC</sequence>
<dbReference type="InterPro" id="IPR029068">
    <property type="entry name" value="Glyas_Bleomycin-R_OHBP_Dase"/>
</dbReference>
<proteinExistence type="predicted"/>
<feature type="non-terminal residue" evidence="1">
    <location>
        <position position="54"/>
    </location>
</feature>
<organism evidence="1 2">
    <name type="scientific">Bacillus cereus</name>
    <dbReference type="NCBI Taxonomy" id="1396"/>
    <lineage>
        <taxon>Bacteria</taxon>
        <taxon>Bacillati</taxon>
        <taxon>Bacillota</taxon>
        <taxon>Bacilli</taxon>
        <taxon>Bacillales</taxon>
        <taxon>Bacillaceae</taxon>
        <taxon>Bacillus</taxon>
        <taxon>Bacillus cereus group</taxon>
    </lineage>
</organism>
<dbReference type="AlphaFoldDB" id="A0A9X9A0I3"/>
<dbReference type="Proteomes" id="UP000308444">
    <property type="component" value="Unassembled WGS sequence"/>
</dbReference>
<dbReference type="Gene3D" id="3.10.180.10">
    <property type="entry name" value="2,3-Dihydroxybiphenyl 1,2-Dioxygenase, domain 1"/>
    <property type="match status" value="1"/>
</dbReference>
<comment type="caution">
    <text evidence="1">The sequence shown here is derived from an EMBL/GenBank/DDBJ whole genome shotgun (WGS) entry which is preliminary data.</text>
</comment>
<dbReference type="SUPFAM" id="SSF54593">
    <property type="entry name" value="Glyoxalase/Bleomycin resistance protein/Dihydroxybiphenyl dioxygenase"/>
    <property type="match status" value="1"/>
</dbReference>
<reference evidence="1 2" key="1">
    <citation type="journal article" date="2019" name="Environ. Microbiol.">
        <title>An active ?-lactamase is a part of an orchestrated cell wall stress resistance network of Bacillus subtilis and related rhizosphere species.</title>
        <authorList>
            <person name="Bucher T."/>
            <person name="Keren-Paz A."/>
            <person name="Hausser J."/>
            <person name="Olender T."/>
            <person name="Cytryn E."/>
            <person name="Kolodkin-Gal I."/>
        </authorList>
    </citation>
    <scope>NUCLEOTIDE SEQUENCE [LARGE SCALE GENOMIC DNA]</scope>
    <source>
        <strain evidence="1 2">I32</strain>
    </source>
</reference>
<accession>A0A9X9A0I3</accession>
<dbReference type="EMBL" id="SZOH01004488">
    <property type="protein sequence ID" value="TKI85104.1"/>
    <property type="molecule type" value="Genomic_DNA"/>
</dbReference>
<name>A0A9X9A0I3_BACCE</name>